<dbReference type="AlphaFoldDB" id="A0A5B1CBS5"/>
<sequence>MVDLFFCLHVFTRRPQNAVVIRLIREHLMPASRPAGHIQRTTNTALPQRSTKTRVPTALYPTESRTFAARLAPCGAQPTHDQNRFAPNARRNRSADCPAGHQPTPEFQCSINADVPDALRGTTNACLLLLDLTLPTETCLIDHSLLRSTHGDGHPRGRSPR</sequence>
<organism evidence="2 3">
    <name type="scientific">Rubripirellula obstinata</name>
    <dbReference type="NCBI Taxonomy" id="406547"/>
    <lineage>
        <taxon>Bacteria</taxon>
        <taxon>Pseudomonadati</taxon>
        <taxon>Planctomycetota</taxon>
        <taxon>Planctomycetia</taxon>
        <taxon>Pirellulales</taxon>
        <taxon>Pirellulaceae</taxon>
        <taxon>Rubripirellula</taxon>
    </lineage>
</organism>
<evidence type="ECO:0000256" key="1">
    <source>
        <dbReference type="SAM" id="MobiDB-lite"/>
    </source>
</evidence>
<name>A0A5B1CBS5_9BACT</name>
<dbReference type="EMBL" id="VRLW01000002">
    <property type="protein sequence ID" value="KAA1257455.1"/>
    <property type="molecule type" value="Genomic_DNA"/>
</dbReference>
<feature type="region of interest" description="Disordered" evidence="1">
    <location>
        <begin position="76"/>
        <end position="103"/>
    </location>
</feature>
<protein>
    <submittedName>
        <fullName evidence="2">Uncharacterized protein</fullName>
    </submittedName>
</protein>
<accession>A0A5B1CBS5</accession>
<keyword evidence="3" id="KW-1185">Reference proteome</keyword>
<reference evidence="2 3" key="1">
    <citation type="submission" date="2019-08" db="EMBL/GenBank/DDBJ databases">
        <title>Deep-cultivation of Planctomycetes and their phenomic and genomic characterization uncovers novel biology.</title>
        <authorList>
            <person name="Wiegand S."/>
            <person name="Jogler M."/>
            <person name="Boedeker C."/>
            <person name="Pinto D."/>
            <person name="Vollmers J."/>
            <person name="Rivas-Marin E."/>
            <person name="Kohn T."/>
            <person name="Peeters S.H."/>
            <person name="Heuer A."/>
            <person name="Rast P."/>
            <person name="Oberbeckmann S."/>
            <person name="Bunk B."/>
            <person name="Jeske O."/>
            <person name="Meyerdierks A."/>
            <person name="Storesund J.E."/>
            <person name="Kallscheuer N."/>
            <person name="Luecker S."/>
            <person name="Lage O.M."/>
            <person name="Pohl T."/>
            <person name="Merkel B.J."/>
            <person name="Hornburger P."/>
            <person name="Mueller R.-W."/>
            <person name="Bruemmer F."/>
            <person name="Labrenz M."/>
            <person name="Spormann A.M."/>
            <person name="Op Den Camp H."/>
            <person name="Overmann J."/>
            <person name="Amann R."/>
            <person name="Jetten M.S.M."/>
            <person name="Mascher T."/>
            <person name="Medema M.H."/>
            <person name="Devos D.P."/>
            <person name="Kaster A.-K."/>
            <person name="Ovreas L."/>
            <person name="Rohde M."/>
            <person name="Galperin M.Y."/>
            <person name="Jogler C."/>
        </authorList>
    </citation>
    <scope>NUCLEOTIDE SEQUENCE [LARGE SCALE GENOMIC DNA]</scope>
    <source>
        <strain evidence="2 3">LF1</strain>
    </source>
</reference>
<evidence type="ECO:0000313" key="2">
    <source>
        <dbReference type="EMBL" id="KAA1257455.1"/>
    </source>
</evidence>
<dbReference type="Proteomes" id="UP000322699">
    <property type="component" value="Unassembled WGS sequence"/>
</dbReference>
<gene>
    <name evidence="2" type="ORF">LF1_53040</name>
</gene>
<comment type="caution">
    <text evidence="2">The sequence shown here is derived from an EMBL/GenBank/DDBJ whole genome shotgun (WGS) entry which is preliminary data.</text>
</comment>
<evidence type="ECO:0000313" key="3">
    <source>
        <dbReference type="Proteomes" id="UP000322699"/>
    </source>
</evidence>
<proteinExistence type="predicted"/>